<accession>A0A7J6WEQ4</accession>
<sequence>MVNFGQSPFKYPPANVHRTPNPCFIRSHTNGPGASLGYEDSKELFSMGRIDAEWMNRCTTRSSHSTVDIDNRRPEVDEESEADLFDIVLERMSKSPSTFSSANQGLLFKREL</sequence>
<gene>
    <name evidence="1" type="ORF">FRX31_015076</name>
</gene>
<evidence type="ECO:0000313" key="1">
    <source>
        <dbReference type="EMBL" id="KAF5195338.1"/>
    </source>
</evidence>
<name>A0A7J6WEQ4_THATH</name>
<evidence type="ECO:0000313" key="2">
    <source>
        <dbReference type="Proteomes" id="UP000554482"/>
    </source>
</evidence>
<reference evidence="1 2" key="1">
    <citation type="submission" date="2020-06" db="EMBL/GenBank/DDBJ databases">
        <title>Transcriptomic and genomic resources for Thalictrum thalictroides and T. hernandezii: Facilitating candidate gene discovery in an emerging model plant lineage.</title>
        <authorList>
            <person name="Arias T."/>
            <person name="Riano-Pachon D.M."/>
            <person name="Di Stilio V.S."/>
        </authorList>
    </citation>
    <scope>NUCLEOTIDE SEQUENCE [LARGE SCALE GENOMIC DNA]</scope>
    <source>
        <strain evidence="2">cv. WT478/WT964</strain>
        <tissue evidence="1">Leaves</tissue>
    </source>
</reference>
<keyword evidence="1" id="KW-0675">Receptor</keyword>
<proteinExistence type="predicted"/>
<comment type="caution">
    <text evidence="1">The sequence shown here is derived from an EMBL/GenBank/DDBJ whole genome shotgun (WGS) entry which is preliminary data.</text>
</comment>
<dbReference type="Proteomes" id="UP000554482">
    <property type="component" value="Unassembled WGS sequence"/>
</dbReference>
<organism evidence="1 2">
    <name type="scientific">Thalictrum thalictroides</name>
    <name type="common">Rue-anemone</name>
    <name type="synonym">Anemone thalictroides</name>
    <dbReference type="NCBI Taxonomy" id="46969"/>
    <lineage>
        <taxon>Eukaryota</taxon>
        <taxon>Viridiplantae</taxon>
        <taxon>Streptophyta</taxon>
        <taxon>Embryophyta</taxon>
        <taxon>Tracheophyta</taxon>
        <taxon>Spermatophyta</taxon>
        <taxon>Magnoliopsida</taxon>
        <taxon>Ranunculales</taxon>
        <taxon>Ranunculaceae</taxon>
        <taxon>Thalictroideae</taxon>
        <taxon>Thalictrum</taxon>
    </lineage>
</organism>
<dbReference type="AlphaFoldDB" id="A0A7J6WEQ4"/>
<protein>
    <submittedName>
        <fullName evidence="1">SPla/RYanodine receptor (SPRY) domain-containing protein</fullName>
    </submittedName>
</protein>
<dbReference type="EMBL" id="JABWDY010017465">
    <property type="protein sequence ID" value="KAF5195338.1"/>
    <property type="molecule type" value="Genomic_DNA"/>
</dbReference>
<dbReference type="OrthoDB" id="258495at2759"/>
<keyword evidence="2" id="KW-1185">Reference proteome</keyword>